<accession>A0AA40E4W2</accession>
<gene>
    <name evidence="2" type="ORF">B0H67DRAFT_99423</name>
</gene>
<evidence type="ECO:0000256" key="1">
    <source>
        <dbReference type="SAM" id="MobiDB-lite"/>
    </source>
</evidence>
<organism evidence="2 3">
    <name type="scientific">Lasiosphaeris hirsuta</name>
    <dbReference type="NCBI Taxonomy" id="260670"/>
    <lineage>
        <taxon>Eukaryota</taxon>
        <taxon>Fungi</taxon>
        <taxon>Dikarya</taxon>
        <taxon>Ascomycota</taxon>
        <taxon>Pezizomycotina</taxon>
        <taxon>Sordariomycetes</taxon>
        <taxon>Sordariomycetidae</taxon>
        <taxon>Sordariales</taxon>
        <taxon>Lasiosphaeriaceae</taxon>
        <taxon>Lasiosphaeris</taxon>
    </lineage>
</organism>
<sequence>MHCRARGTKPIRQTRPGRKQGESRPRHLSESRCCTRRVSLNPTTMHRAAAMVAADRYVPIPIGSYRGLGCGLGRSGSRGRSVAKVVQRVVSGECEWLRGRGKGGLEMEDRRGWCNRQRDSSWPFRACDSLLSSCCSPLRRDAPRLCSTLLPLVGRHLHSALHLGRSRQQSAGRAGQGRIRQQQPPPFRYRLRCHRARVGVDFSVERASEGV</sequence>
<feature type="compositionally biased region" description="Basic and acidic residues" evidence="1">
    <location>
        <begin position="19"/>
        <end position="30"/>
    </location>
</feature>
<dbReference type="Proteomes" id="UP001172102">
    <property type="component" value="Unassembled WGS sequence"/>
</dbReference>
<keyword evidence="3" id="KW-1185">Reference proteome</keyword>
<evidence type="ECO:0000313" key="3">
    <source>
        <dbReference type="Proteomes" id="UP001172102"/>
    </source>
</evidence>
<reference evidence="2" key="1">
    <citation type="submission" date="2023-06" db="EMBL/GenBank/DDBJ databases">
        <title>Genome-scale phylogeny and comparative genomics of the fungal order Sordariales.</title>
        <authorList>
            <consortium name="Lawrence Berkeley National Laboratory"/>
            <person name="Hensen N."/>
            <person name="Bonometti L."/>
            <person name="Westerberg I."/>
            <person name="Brannstrom I.O."/>
            <person name="Guillou S."/>
            <person name="Cros-Aarteil S."/>
            <person name="Calhoun S."/>
            <person name="Haridas S."/>
            <person name="Kuo A."/>
            <person name="Mondo S."/>
            <person name="Pangilinan J."/>
            <person name="Riley R."/>
            <person name="Labutti K."/>
            <person name="Andreopoulos B."/>
            <person name="Lipzen A."/>
            <person name="Chen C."/>
            <person name="Yanf M."/>
            <person name="Daum C."/>
            <person name="Ng V."/>
            <person name="Clum A."/>
            <person name="Steindorff A."/>
            <person name="Ohm R."/>
            <person name="Martin F."/>
            <person name="Silar P."/>
            <person name="Natvig D."/>
            <person name="Lalanne C."/>
            <person name="Gautier V."/>
            <person name="Ament-Velasquez S.L."/>
            <person name="Kruys A."/>
            <person name="Hutchinson M.I."/>
            <person name="Powell A.J."/>
            <person name="Barry K."/>
            <person name="Miller A.N."/>
            <person name="Grigoriev I.V."/>
            <person name="Debuchy R."/>
            <person name="Gladieux P."/>
            <person name="Thoren M.H."/>
            <person name="Johannesson H."/>
        </authorList>
    </citation>
    <scope>NUCLEOTIDE SEQUENCE</scope>
    <source>
        <strain evidence="2">SMH4607-1</strain>
    </source>
</reference>
<comment type="caution">
    <text evidence="2">The sequence shown here is derived from an EMBL/GenBank/DDBJ whole genome shotgun (WGS) entry which is preliminary data.</text>
</comment>
<dbReference type="AlphaFoldDB" id="A0AA40E4W2"/>
<dbReference type="EMBL" id="JAUKUA010000002">
    <property type="protein sequence ID" value="KAK0724071.1"/>
    <property type="molecule type" value="Genomic_DNA"/>
</dbReference>
<proteinExistence type="predicted"/>
<evidence type="ECO:0000313" key="2">
    <source>
        <dbReference type="EMBL" id="KAK0724071.1"/>
    </source>
</evidence>
<protein>
    <submittedName>
        <fullName evidence="2">Uncharacterized protein</fullName>
    </submittedName>
</protein>
<name>A0AA40E4W2_9PEZI</name>
<feature type="region of interest" description="Disordered" evidence="1">
    <location>
        <begin position="1"/>
        <end position="30"/>
    </location>
</feature>